<dbReference type="Pfam" id="PF12473">
    <property type="entry name" value="DUF3694"/>
    <property type="match status" value="1"/>
</dbReference>
<dbReference type="GO" id="GO:0047496">
    <property type="term" value="P:vesicle transport along microtubule"/>
    <property type="evidence" value="ECO:0007669"/>
    <property type="project" value="UniProtKB-ARBA"/>
</dbReference>
<evidence type="ECO:0000256" key="12">
    <source>
        <dbReference type="SAM" id="MobiDB-lite"/>
    </source>
</evidence>
<dbReference type="GO" id="GO:0005546">
    <property type="term" value="F:phosphatidylinositol-4,5-bisphosphate binding"/>
    <property type="evidence" value="ECO:0007669"/>
    <property type="project" value="UniProtKB-ARBA"/>
</dbReference>
<evidence type="ECO:0000256" key="9">
    <source>
        <dbReference type="ARBA" id="ARBA00023212"/>
    </source>
</evidence>
<dbReference type="InterPro" id="IPR019821">
    <property type="entry name" value="Kinesin_motor_CS"/>
</dbReference>
<feature type="region of interest" description="Disordered" evidence="12">
    <location>
        <begin position="607"/>
        <end position="650"/>
    </location>
</feature>
<dbReference type="GO" id="GO:0008017">
    <property type="term" value="F:microtubule binding"/>
    <property type="evidence" value="ECO:0007669"/>
    <property type="project" value="InterPro"/>
</dbReference>
<dbReference type="PROSITE" id="PS50003">
    <property type="entry name" value="PH_DOMAIN"/>
    <property type="match status" value="1"/>
</dbReference>
<dbReference type="InterPro" id="IPR000253">
    <property type="entry name" value="FHA_dom"/>
</dbReference>
<dbReference type="SUPFAM" id="SSF52540">
    <property type="entry name" value="P-loop containing nucleoside triphosphate hydrolases"/>
    <property type="match status" value="1"/>
</dbReference>
<keyword evidence="3" id="KW-0963">Cytoplasm</keyword>
<organism evidence="15">
    <name type="scientific">Absidia glauca</name>
    <name type="common">Pin mould</name>
    <dbReference type="NCBI Taxonomy" id="4829"/>
    <lineage>
        <taxon>Eukaryota</taxon>
        <taxon>Fungi</taxon>
        <taxon>Fungi incertae sedis</taxon>
        <taxon>Mucoromycota</taxon>
        <taxon>Mucoromycotina</taxon>
        <taxon>Mucoromycetes</taxon>
        <taxon>Mucorales</taxon>
        <taxon>Cunninghamellaceae</taxon>
        <taxon>Absidia</taxon>
    </lineage>
</organism>
<keyword evidence="16" id="KW-1185">Reference proteome</keyword>
<evidence type="ECO:0000259" key="13">
    <source>
        <dbReference type="PROSITE" id="PS50003"/>
    </source>
</evidence>
<evidence type="ECO:0000256" key="4">
    <source>
        <dbReference type="ARBA" id="ARBA00022701"/>
    </source>
</evidence>
<keyword evidence="7 11" id="KW-0175">Coiled coil</keyword>
<dbReference type="InterPro" id="IPR027417">
    <property type="entry name" value="P-loop_NTPase"/>
</dbReference>
<dbReference type="Gene3D" id="6.10.250.2520">
    <property type="match status" value="1"/>
</dbReference>
<dbReference type="InterPro" id="IPR001849">
    <property type="entry name" value="PH_domain"/>
</dbReference>
<dbReference type="InParanoid" id="A0A163J1C6"/>
<feature type="domain" description="PH" evidence="13">
    <location>
        <begin position="1609"/>
        <end position="1709"/>
    </location>
</feature>
<feature type="domain" description="Kinesin motor" evidence="14">
    <location>
        <begin position="4"/>
        <end position="351"/>
    </location>
</feature>
<dbReference type="SUPFAM" id="SSF50729">
    <property type="entry name" value="PH domain-like"/>
    <property type="match status" value="1"/>
</dbReference>
<comment type="subcellular location">
    <subcellularLocation>
        <location evidence="1">Cytoplasm</location>
        <location evidence="1">Cytoskeleton</location>
    </subcellularLocation>
</comment>
<keyword evidence="8 10" id="KW-0505">Motor protein</keyword>
<evidence type="ECO:0000256" key="7">
    <source>
        <dbReference type="ARBA" id="ARBA00023054"/>
    </source>
</evidence>
<feature type="region of interest" description="Disordered" evidence="12">
    <location>
        <begin position="1037"/>
        <end position="1065"/>
    </location>
</feature>
<dbReference type="SUPFAM" id="SSF49879">
    <property type="entry name" value="SMAD/FHA domain"/>
    <property type="match status" value="1"/>
</dbReference>
<evidence type="ECO:0000256" key="1">
    <source>
        <dbReference type="ARBA" id="ARBA00004245"/>
    </source>
</evidence>
<dbReference type="GO" id="GO:0008574">
    <property type="term" value="F:plus-end-directed microtubule motor activity"/>
    <property type="evidence" value="ECO:0007669"/>
    <property type="project" value="UniProtKB-ARBA"/>
</dbReference>
<dbReference type="Gene3D" id="3.40.850.10">
    <property type="entry name" value="Kinesin motor domain"/>
    <property type="match status" value="1"/>
</dbReference>
<dbReference type="Pfam" id="PF16183">
    <property type="entry name" value="Kinesin_assoc"/>
    <property type="match status" value="1"/>
</dbReference>
<evidence type="ECO:0000313" key="16">
    <source>
        <dbReference type="Proteomes" id="UP000078561"/>
    </source>
</evidence>
<dbReference type="InterPro" id="IPR036961">
    <property type="entry name" value="Kinesin_motor_dom_sf"/>
</dbReference>
<feature type="binding site" evidence="10">
    <location>
        <begin position="95"/>
        <end position="102"/>
    </location>
    <ligand>
        <name>ATP</name>
        <dbReference type="ChEBI" id="CHEBI:30616"/>
    </ligand>
</feature>
<evidence type="ECO:0000256" key="6">
    <source>
        <dbReference type="ARBA" id="ARBA00022840"/>
    </source>
</evidence>
<dbReference type="PROSITE" id="PS50067">
    <property type="entry name" value="KINESIN_MOTOR_2"/>
    <property type="match status" value="1"/>
</dbReference>
<dbReference type="FunFam" id="3.40.850.10:FF:000047">
    <property type="entry name" value="Kinesin family protein"/>
    <property type="match status" value="1"/>
</dbReference>
<dbReference type="CDD" id="cd22705">
    <property type="entry name" value="FHA_KIF1"/>
    <property type="match status" value="1"/>
</dbReference>
<evidence type="ECO:0000256" key="10">
    <source>
        <dbReference type="PROSITE-ProRule" id="PRU00283"/>
    </source>
</evidence>
<feature type="region of interest" description="Disordered" evidence="12">
    <location>
        <begin position="673"/>
        <end position="692"/>
    </location>
</feature>
<evidence type="ECO:0000313" key="15">
    <source>
        <dbReference type="EMBL" id="SAL96573.1"/>
    </source>
</evidence>
<dbReference type="InterPro" id="IPR022164">
    <property type="entry name" value="Kinesin-like"/>
</dbReference>
<evidence type="ECO:0000259" key="14">
    <source>
        <dbReference type="PROSITE" id="PS50067"/>
    </source>
</evidence>
<evidence type="ECO:0000256" key="8">
    <source>
        <dbReference type="ARBA" id="ARBA00023175"/>
    </source>
</evidence>
<dbReference type="SMART" id="SM00233">
    <property type="entry name" value="PH"/>
    <property type="match status" value="1"/>
</dbReference>
<accession>A0A163J1C6</accession>
<dbReference type="Pfam" id="PF00169">
    <property type="entry name" value="PH"/>
    <property type="match status" value="1"/>
</dbReference>
<gene>
    <name evidence="15" type="primary">ABSGL_01989.1 scaffold 2596</name>
</gene>
<reference evidence="15" key="1">
    <citation type="submission" date="2016-04" db="EMBL/GenBank/DDBJ databases">
        <authorList>
            <person name="Evans L.H."/>
            <person name="Alamgir A."/>
            <person name="Owens N."/>
            <person name="Weber N.D."/>
            <person name="Virtaneva K."/>
            <person name="Barbian K."/>
            <person name="Babar A."/>
            <person name="Rosenke K."/>
        </authorList>
    </citation>
    <scope>NUCLEOTIDE SEQUENCE [LARGE SCALE GENOMIC DNA]</scope>
    <source>
        <strain evidence="15">CBS 101.48</strain>
    </source>
</reference>
<dbReference type="InterPro" id="IPR032405">
    <property type="entry name" value="Kinesin_assoc"/>
</dbReference>
<evidence type="ECO:0008006" key="17">
    <source>
        <dbReference type="Google" id="ProtNLM"/>
    </source>
</evidence>
<keyword evidence="2" id="KW-0813">Transport</keyword>
<dbReference type="EMBL" id="LT551165">
    <property type="protein sequence ID" value="SAL96573.1"/>
    <property type="molecule type" value="Genomic_DNA"/>
</dbReference>
<evidence type="ECO:0000256" key="3">
    <source>
        <dbReference type="ARBA" id="ARBA00022490"/>
    </source>
</evidence>
<feature type="compositionally biased region" description="Acidic residues" evidence="12">
    <location>
        <begin position="1431"/>
        <end position="1444"/>
    </location>
</feature>
<dbReference type="Proteomes" id="UP000078561">
    <property type="component" value="Unassembled WGS sequence"/>
</dbReference>
<dbReference type="GO" id="GO:0005524">
    <property type="term" value="F:ATP binding"/>
    <property type="evidence" value="ECO:0007669"/>
    <property type="project" value="UniProtKB-UniRule"/>
</dbReference>
<dbReference type="Pfam" id="PF00225">
    <property type="entry name" value="Kinesin"/>
    <property type="match status" value="1"/>
</dbReference>
<dbReference type="OrthoDB" id="3176171at2759"/>
<evidence type="ECO:0000256" key="2">
    <source>
        <dbReference type="ARBA" id="ARBA00022448"/>
    </source>
</evidence>
<keyword evidence="5 10" id="KW-0547">Nucleotide-binding</keyword>
<feature type="compositionally biased region" description="Low complexity" evidence="12">
    <location>
        <begin position="641"/>
        <end position="650"/>
    </location>
</feature>
<feature type="region of interest" description="Disordered" evidence="12">
    <location>
        <begin position="1422"/>
        <end position="1457"/>
    </location>
</feature>
<proteinExistence type="inferred from homology"/>
<dbReference type="PRINTS" id="PR00380">
    <property type="entry name" value="KINESINHEAVY"/>
</dbReference>
<keyword evidence="4" id="KW-0493">Microtubule</keyword>
<dbReference type="InterPro" id="IPR011993">
    <property type="entry name" value="PH-like_dom_sf"/>
</dbReference>
<keyword evidence="9" id="KW-0206">Cytoskeleton</keyword>
<dbReference type="Gene3D" id="2.30.29.30">
    <property type="entry name" value="Pleckstrin-homology domain (PH domain)/Phosphotyrosine-binding domain (PTB)"/>
    <property type="match status" value="1"/>
</dbReference>
<dbReference type="InterPro" id="IPR008984">
    <property type="entry name" value="SMAD_FHA_dom_sf"/>
</dbReference>
<dbReference type="SMART" id="SM00129">
    <property type="entry name" value="KISc"/>
    <property type="match status" value="1"/>
</dbReference>
<dbReference type="PROSITE" id="PS00411">
    <property type="entry name" value="KINESIN_MOTOR_1"/>
    <property type="match status" value="1"/>
</dbReference>
<sequence>MQGNIKVVVRCRPLNARELARGATSLVKMENNQTILQNPKSNDDIKAFTFDRSYWSAGDKMDSDYADQETVYNDVGREWLDHAFAGYNCCIFAYGQTGSGKSYSMMGYGQDKGIIPRTCSDLFERIHQLSDSGHQQFQVEVSYIEIYNERVRDLLNPRTKHLKVREHPSLGPYVEDLSRLVVKSFDDIEHLMDEGNKARTVAATNMNETSSRSHAVFTIILTQKSNDSGSKQKGEKVSRFSLVDLAGSERANSTGASGMRLKEGANINRSLTTLGKVIAGLAEQTTTHSPVNSKVNKKRDAFIPYRDSVLTWLLKDSLGGNSKTAMIAAISPADFDETLSTLRYADQAKKIKTKAVVNEDPNVRMIRDLKTEIQNLKQSLLAYVPHPEPLPTNGDHNSSNGATGADALALQVLPSKSILVTDAFGNASELTKREVVEQIKSSQKLLGDIDQSWEERLQTTIQIQQERERALVDLGITIAKNDMGVYTPKNTPYLVNLNEDPLMSECLVYQIKPGTTLVGQKLMDGSDEDDDFGKRRQQQYIRLSGSNILENHCRFDNVDDLVTIYPNDNSVTMVNGIQISEPKQLRSGYRIILGDHHVFRFNHPEEARREREDQHHHHHRQQHQHPSDTTENLDETTDAASNMNGSSSISLSTADEAADWLYARREAVMQYFEQQQQHQSTDIGPNSPTSPTTAFEDLTNEELEKLFDDVTKLRKIRKRQSSHSGSIFSQPMSPCSSSSSFSYRYSTTPSMVSTVMYENGSGILSTSSITADDTDSVVDLEIIRLVREELQQQMEAQKVNYEKRIHRLSSLYPLATTPLPPPHSVGYSDADKMILSKVVRHWRDQRYVHLAETLLMNGATLYEVNALARQLKKKVVYQLTIIHNTQATGSDWEEDLSATRLDKTLLASKKPCIGVRVIDSKHQCTYLWSLDRLKTRLRYMQGIRFVTDQVHHLVAMGDDDMAKKHLHVDGSNLDGDELDLFYDSHFPRFALIGMAKMRLRHLGRHVPMEMTLDVFCQRTCRVVGQLTVLVAPIARSKERRRSTNNGATSSGLPMDPQPLADEDEEEEELRIGQHLVFEIRIGALSGIDEAEFTHVHTQYQLDLFDSNTSNKGTFDDNEHAVYVTPCASKFNKHSRIDFDYTQTFSRVVSAEMLDAIQHGELIFEVYGQPQPLYLKSFQDEPCASHQLPSVEKKHNVYAWVEVCELARVSGEYTPVQVLKPANARVGSRLDEDDDGDDVDEGFMATMTTGTPLTSSTTRSLLSKMASHDHHRPKGTFLLRQGHQRRIVLTICHDWILPTQEGGDNDGLTIDGVDGLVLWLGDIRDRSSTNTPPAQAASIPLSVVSRTVDTLVLEGAWDSSLHNSLLLNRVTDADQTVVMTIKWIFHGAPFQMDVGVQITSGDAGSNAMGLFKRQSLLRNLFSSSSTTTTTTSDDDDIDNGDDTDGDYSRAIRSGRRHGKKKSSIAGIYRVWERSRRLSSYHVHHQVNSEHHEWQQHQMEKIKTYDLARQSMLTKLDVAHTRYTLALLDALQKRRRRPVPTLATHSPEKDASLALPLLHSIIRQWMHSAREERTGLQLVKAFGSTDQLESSTHHSDIPLYDVHQIYLSDEKTGRNGFLMLQHYGFMKIRKCNGHESTKWTRRWFLLKRPYLLVYANDYETNELNILNVQAVRVNPPAKDLVNTFTLYTNVNTYQCQTTNQDEMRKWVASMI</sequence>
<name>A0A163J1C6_ABSGL</name>
<dbReference type="Pfam" id="PF00498">
    <property type="entry name" value="FHA"/>
    <property type="match status" value="1"/>
</dbReference>
<dbReference type="GO" id="GO:0005874">
    <property type="term" value="C:microtubule"/>
    <property type="evidence" value="ECO:0007669"/>
    <property type="project" value="UniProtKB-KW"/>
</dbReference>
<evidence type="ECO:0000256" key="5">
    <source>
        <dbReference type="ARBA" id="ARBA00022741"/>
    </source>
</evidence>
<dbReference type="PANTHER" id="PTHR47117">
    <property type="entry name" value="STAR-RELATED LIPID TRANSFER PROTEIN 9"/>
    <property type="match status" value="1"/>
</dbReference>
<evidence type="ECO:0000256" key="11">
    <source>
        <dbReference type="SAM" id="Coils"/>
    </source>
</evidence>
<dbReference type="CDD" id="cd01365">
    <property type="entry name" value="KISc_KIF1A_KIF1B"/>
    <property type="match status" value="1"/>
</dbReference>
<protein>
    <recommendedName>
        <fullName evidence="17">Kinesin-like protein</fullName>
    </recommendedName>
</protein>
<comment type="similarity">
    <text evidence="10">Belongs to the TRAFAC class myosin-kinesin ATPase superfamily. Kinesin family.</text>
</comment>
<dbReference type="STRING" id="4829.A0A163J1C6"/>
<keyword evidence="6 10" id="KW-0067">ATP-binding</keyword>
<dbReference type="InterPro" id="IPR001752">
    <property type="entry name" value="Kinesin_motor_dom"/>
</dbReference>
<feature type="coiled-coil region" evidence="11">
    <location>
        <begin position="780"/>
        <end position="811"/>
    </location>
</feature>
<dbReference type="Gene3D" id="2.60.200.20">
    <property type="match status" value="1"/>
</dbReference>